<dbReference type="eggNOG" id="COG1653">
    <property type="taxonomic scope" value="Bacteria"/>
</dbReference>
<dbReference type="InterPro" id="IPR050490">
    <property type="entry name" value="Bact_solute-bd_prot1"/>
</dbReference>
<dbReference type="STRING" id="357809.Cphy_3240"/>
<organism evidence="2 3">
    <name type="scientific">Lachnoclostridium phytofermentans (strain ATCC 700394 / DSM 18823 / ISDg)</name>
    <name type="common">Clostridium phytofermentans</name>
    <dbReference type="NCBI Taxonomy" id="357809"/>
    <lineage>
        <taxon>Bacteria</taxon>
        <taxon>Bacillati</taxon>
        <taxon>Bacillota</taxon>
        <taxon>Clostridia</taxon>
        <taxon>Lachnospirales</taxon>
        <taxon>Lachnospiraceae</taxon>
    </lineage>
</organism>
<dbReference type="SUPFAM" id="SSF53850">
    <property type="entry name" value="Periplasmic binding protein-like II"/>
    <property type="match status" value="1"/>
</dbReference>
<dbReference type="HOGENOM" id="CLU_021021_3_0_9"/>
<keyword evidence="3" id="KW-1185">Reference proteome</keyword>
<dbReference type="Gene3D" id="3.40.190.10">
    <property type="entry name" value="Periplasmic binding protein-like II"/>
    <property type="match status" value="2"/>
</dbReference>
<protein>
    <submittedName>
        <fullName evidence="2">Extracellular solute-binding protein family 1</fullName>
    </submittedName>
</protein>
<dbReference type="Proteomes" id="UP000000370">
    <property type="component" value="Chromosome"/>
</dbReference>
<dbReference type="PANTHER" id="PTHR43649:SF17">
    <property type="entry name" value="ABC TRANSPORTER SOLUTE BINDING PROTEIN-SUGAR TRANSPORT"/>
    <property type="match status" value="1"/>
</dbReference>
<evidence type="ECO:0000313" key="3">
    <source>
        <dbReference type="Proteomes" id="UP000000370"/>
    </source>
</evidence>
<sequence precursor="true">MKKFLNVAISTIMVASILTGCGGKKDNVTNQTQTPGSTNSSANGEQGGQKKELDLTKKPVLKVLLPYTGIDPQTDFTAVYLEEATGYKVEYYMLPSEDSISKLNTIIASKEEYDIMVLNKNDFDNTVDTGAYQPLNDLLDQYAPNVREKTSEGLWTNVTIGGEVKGIPEGLANENYGLVYRVRLDFLKKAGIDKMPETTDEFYNACKAMKDQFGIIPITASYAVIPEIASAFGMYTKFNVVDNQVLYQALVPGAKDYVEFMRKLFEEGLLDNEYAQNSGDMMKEKFFSNKAAMYQTAWWNEPTASNTIMEKAPEAELAYLQALKSTDGTAGLPMGRGVNRVTVIPKVSKNKEYALDYINTKLSDDIFKMASMGEENVHYKVAGDSYEPILPKFFDDKNNAHYFMMGSDTKAYSKYWESTRVKKDPILYAEFSSIQETAAKATLYYDPTSYMQPNKEYAKLIGKVNQLCEDGFKQFITGTRPMSDWDNFIKELNDAGLESINNIVNEWWAVEGPSLADKMIKK</sequence>
<proteinExistence type="predicted"/>
<evidence type="ECO:0000313" key="2">
    <source>
        <dbReference type="EMBL" id="ABX43594.1"/>
    </source>
</evidence>
<dbReference type="PANTHER" id="PTHR43649">
    <property type="entry name" value="ARABINOSE-BINDING PROTEIN-RELATED"/>
    <property type="match status" value="1"/>
</dbReference>
<reference evidence="3" key="1">
    <citation type="submission" date="2007-11" db="EMBL/GenBank/DDBJ databases">
        <title>Complete genome sequence of Clostridium phytofermentans ISDg.</title>
        <authorList>
            <person name="Leschine S.B."/>
            <person name="Warnick T.A."/>
            <person name="Blanchard J.L."/>
            <person name="Schnell D.J."/>
            <person name="Petit E.L."/>
            <person name="LaTouf W.G."/>
            <person name="Copeland A."/>
            <person name="Lucas S."/>
            <person name="Lapidus A."/>
            <person name="Barry K."/>
            <person name="Glavina del Rio T."/>
            <person name="Dalin E."/>
            <person name="Tice H."/>
            <person name="Pitluck S."/>
            <person name="Kiss H."/>
            <person name="Brettin T."/>
            <person name="Bruce D."/>
            <person name="Detter J.C."/>
            <person name="Han C."/>
            <person name="Kuske C."/>
            <person name="Schmutz J."/>
            <person name="Larimer F."/>
            <person name="Land M."/>
            <person name="Hauser L."/>
            <person name="Kyrpides N."/>
            <person name="Kim E.A."/>
            <person name="Richardson P."/>
        </authorList>
    </citation>
    <scope>NUCLEOTIDE SEQUENCE [LARGE SCALE GENOMIC DNA]</scope>
    <source>
        <strain evidence="3">ATCC 700394 / DSM 18823 / ISDg</strain>
    </source>
</reference>
<accession>A9KRV0</accession>
<dbReference type="InterPro" id="IPR006059">
    <property type="entry name" value="SBP"/>
</dbReference>
<gene>
    <name evidence="2" type="ordered locus">Cphy_3240</name>
</gene>
<dbReference type="PROSITE" id="PS51257">
    <property type="entry name" value="PROKAR_LIPOPROTEIN"/>
    <property type="match status" value="1"/>
</dbReference>
<name>A9KRV0_LACP7</name>
<dbReference type="AlphaFoldDB" id="A9KRV0"/>
<dbReference type="EMBL" id="CP000885">
    <property type="protein sequence ID" value="ABX43594.1"/>
    <property type="molecule type" value="Genomic_DNA"/>
</dbReference>
<feature type="region of interest" description="Disordered" evidence="1">
    <location>
        <begin position="28"/>
        <end position="51"/>
    </location>
</feature>
<dbReference type="KEGG" id="cpy:Cphy_3240"/>
<evidence type="ECO:0000256" key="1">
    <source>
        <dbReference type="SAM" id="MobiDB-lite"/>
    </source>
</evidence>
<feature type="compositionally biased region" description="Polar residues" evidence="1">
    <location>
        <begin position="28"/>
        <end position="44"/>
    </location>
</feature>
<dbReference type="Pfam" id="PF01547">
    <property type="entry name" value="SBP_bac_1"/>
    <property type="match status" value="1"/>
</dbReference>